<dbReference type="InterPro" id="IPR011008">
    <property type="entry name" value="Dimeric_a/b-barrel"/>
</dbReference>
<dbReference type="SUPFAM" id="SSF54909">
    <property type="entry name" value="Dimeric alpha+beta barrel"/>
    <property type="match status" value="1"/>
</dbReference>
<sequence length="98" mass="11271">MDFLVRIDTSDAYELPLDERNDLIERERVRGRELMAEGVLRHFWRLPGRRANIGIWTAPDADALEEALTSLPIWPYADIEVTALATHPMTRQMAAVRP</sequence>
<dbReference type="InterPro" id="IPR026029">
    <property type="entry name" value="MLI_dom"/>
</dbReference>
<name>G2P2X2_STRV4</name>
<dbReference type="AlphaFoldDB" id="G2P2X2"/>
<protein>
    <submittedName>
        <fullName evidence="2">Muconolactone delta-isomerase</fullName>
    </submittedName>
</protein>
<dbReference type="HOGENOM" id="CLU_080702_1_0_11"/>
<feature type="domain" description="Muconolactone isomerase" evidence="1">
    <location>
        <begin position="1"/>
        <end position="88"/>
    </location>
</feature>
<evidence type="ECO:0000259" key="1">
    <source>
        <dbReference type="Pfam" id="PF02426"/>
    </source>
</evidence>
<dbReference type="eggNOG" id="COG4829">
    <property type="taxonomic scope" value="Bacteria"/>
</dbReference>
<dbReference type="EMBL" id="CP002994">
    <property type="protein sequence ID" value="AEM82473.1"/>
    <property type="molecule type" value="Genomic_DNA"/>
</dbReference>
<dbReference type="GO" id="GO:0016853">
    <property type="term" value="F:isomerase activity"/>
    <property type="evidence" value="ECO:0007669"/>
    <property type="project" value="UniProtKB-KW"/>
</dbReference>
<reference evidence="2" key="1">
    <citation type="submission" date="2011-08" db="EMBL/GenBank/DDBJ databases">
        <title>Complete sequence of chromosome of Streptomyces violaceusniger Tu 4113.</title>
        <authorList>
            <consortium name="US DOE Joint Genome Institute"/>
            <person name="Lucas S."/>
            <person name="Han J."/>
            <person name="Lapidus A."/>
            <person name="Cheng J.-F."/>
            <person name="Goodwin L."/>
            <person name="Pitluck S."/>
            <person name="Peters L."/>
            <person name="Ivanova N."/>
            <person name="Daligault H."/>
            <person name="Detter J.C."/>
            <person name="Han C."/>
            <person name="Tapia R."/>
            <person name="Land M."/>
            <person name="Hauser L."/>
            <person name="Kyrpides N."/>
            <person name="Ivanova N."/>
            <person name="Pagani I."/>
            <person name="Hagen A."/>
            <person name="Katz L."/>
            <person name="Fiedler H.-P."/>
            <person name="Keasling J."/>
            <person name="Fortman J."/>
            <person name="Woyke T."/>
        </authorList>
    </citation>
    <scope>NUCLEOTIDE SEQUENCE [LARGE SCALE GENOMIC DNA]</scope>
    <source>
        <strain evidence="2">Tu 4113</strain>
    </source>
</reference>
<organism evidence="2 3">
    <name type="scientific">Streptomyces violaceusniger (strain Tu 4113)</name>
    <dbReference type="NCBI Taxonomy" id="653045"/>
    <lineage>
        <taxon>Bacteria</taxon>
        <taxon>Bacillati</taxon>
        <taxon>Actinomycetota</taxon>
        <taxon>Actinomycetes</taxon>
        <taxon>Kitasatosporales</taxon>
        <taxon>Streptomycetaceae</taxon>
        <taxon>Streptomyces</taxon>
        <taxon>Streptomyces violaceusniger group</taxon>
    </lineage>
</organism>
<dbReference type="RefSeq" id="WP_014055975.1">
    <property type="nucleotide sequence ID" value="NC_015957.1"/>
</dbReference>
<keyword evidence="3" id="KW-1185">Reference proteome</keyword>
<dbReference type="Pfam" id="PF02426">
    <property type="entry name" value="MIase"/>
    <property type="match status" value="1"/>
</dbReference>
<evidence type="ECO:0000313" key="3">
    <source>
        <dbReference type="Proteomes" id="UP000008703"/>
    </source>
</evidence>
<accession>G2P2X2</accession>
<dbReference type="Proteomes" id="UP000008703">
    <property type="component" value="Chromosome"/>
</dbReference>
<gene>
    <name evidence="2" type="ORF">Strvi_2770</name>
</gene>
<dbReference type="Gene3D" id="3.30.70.1060">
    <property type="entry name" value="Dimeric alpha+beta barrel"/>
    <property type="match status" value="1"/>
</dbReference>
<evidence type="ECO:0000313" key="2">
    <source>
        <dbReference type="EMBL" id="AEM82473.1"/>
    </source>
</evidence>
<dbReference type="KEGG" id="svl:Strvi_2770"/>
<proteinExistence type="predicted"/>